<dbReference type="InterPro" id="IPR036202">
    <property type="entry name" value="TopoI_DNA-bd_euk_N_sf"/>
</dbReference>
<dbReference type="CDD" id="cd03488">
    <property type="entry name" value="Topoisomer_IB_N_htopoI_like"/>
    <property type="match status" value="1"/>
</dbReference>
<dbReference type="InterPro" id="IPR014711">
    <property type="entry name" value="TopoI_cat_a-hlx-sub_euk"/>
</dbReference>
<dbReference type="GO" id="GO:0007059">
    <property type="term" value="P:chromosome segregation"/>
    <property type="evidence" value="ECO:0007669"/>
    <property type="project" value="TreeGrafter"/>
</dbReference>
<evidence type="ECO:0000256" key="8">
    <source>
        <dbReference type="PROSITE-ProRule" id="PRU01382"/>
    </source>
</evidence>
<keyword evidence="6 8" id="KW-0413">Isomerase</keyword>
<dbReference type="InterPro" id="IPR013499">
    <property type="entry name" value="TopoI_euk"/>
</dbReference>
<feature type="compositionally biased region" description="Basic residues" evidence="10">
    <location>
        <begin position="206"/>
        <end position="217"/>
    </location>
</feature>
<dbReference type="Gene3D" id="1.10.10.41">
    <property type="entry name" value="Yeast DNA topoisomerase - domain 1"/>
    <property type="match status" value="1"/>
</dbReference>
<dbReference type="Proteomes" id="UP000807353">
    <property type="component" value="Unassembled WGS sequence"/>
</dbReference>
<reference evidence="12" key="1">
    <citation type="submission" date="2020-11" db="EMBL/GenBank/DDBJ databases">
        <authorList>
            <consortium name="DOE Joint Genome Institute"/>
            <person name="Ahrendt S."/>
            <person name="Riley R."/>
            <person name="Andreopoulos W."/>
            <person name="Labutti K."/>
            <person name="Pangilinan J."/>
            <person name="Ruiz-Duenas F.J."/>
            <person name="Barrasa J.M."/>
            <person name="Sanchez-Garcia M."/>
            <person name="Camarero S."/>
            <person name="Miyauchi S."/>
            <person name="Serrano A."/>
            <person name="Linde D."/>
            <person name="Babiker R."/>
            <person name="Drula E."/>
            <person name="Ayuso-Fernandez I."/>
            <person name="Pacheco R."/>
            <person name="Padilla G."/>
            <person name="Ferreira P."/>
            <person name="Barriuso J."/>
            <person name="Kellner H."/>
            <person name="Castanera R."/>
            <person name="Alfaro M."/>
            <person name="Ramirez L."/>
            <person name="Pisabarro A.G."/>
            <person name="Kuo A."/>
            <person name="Tritt A."/>
            <person name="Lipzen A."/>
            <person name="He G."/>
            <person name="Yan M."/>
            <person name="Ng V."/>
            <person name="Cullen D."/>
            <person name="Martin F."/>
            <person name="Rosso M.-N."/>
            <person name="Henrissat B."/>
            <person name="Hibbett D."/>
            <person name="Martinez A.T."/>
            <person name="Grigoriev I.V."/>
        </authorList>
    </citation>
    <scope>NUCLEOTIDE SEQUENCE</scope>
    <source>
        <strain evidence="12">CBS 247.69</strain>
    </source>
</reference>
<dbReference type="InterPro" id="IPR008336">
    <property type="entry name" value="TopoI_DNA-bd_euk"/>
</dbReference>
<dbReference type="PROSITE" id="PS52038">
    <property type="entry name" value="TOPO_IB_2"/>
    <property type="match status" value="1"/>
</dbReference>
<accession>A0A9P5YA43</accession>
<feature type="domain" description="DNA topoisomerase I eukaryotic-type" evidence="11">
    <location>
        <begin position="425"/>
        <end position="872"/>
    </location>
</feature>
<dbReference type="Gene3D" id="3.90.15.10">
    <property type="entry name" value="Topoisomerase I, Chain A, domain 3"/>
    <property type="match status" value="1"/>
</dbReference>
<dbReference type="InterPro" id="IPR011010">
    <property type="entry name" value="DNA_brk_join_enz"/>
</dbReference>
<keyword evidence="4 8" id="KW-0799">Topoisomerase</keyword>
<keyword evidence="13" id="KW-1185">Reference proteome</keyword>
<dbReference type="InterPro" id="IPR014727">
    <property type="entry name" value="TopoI_cat_a/b-sub_euk"/>
</dbReference>
<proteinExistence type="inferred from homology"/>
<name>A0A9P5YA43_9AGAR</name>
<dbReference type="PANTHER" id="PTHR10290">
    <property type="entry name" value="DNA TOPOISOMERASE I"/>
    <property type="match status" value="1"/>
</dbReference>
<evidence type="ECO:0000256" key="1">
    <source>
        <dbReference type="ARBA" id="ARBA00000213"/>
    </source>
</evidence>
<dbReference type="InterPro" id="IPR013030">
    <property type="entry name" value="DNA_topo_DNA_db_N_dom2"/>
</dbReference>
<dbReference type="GO" id="GO:0006260">
    <property type="term" value="P:DNA replication"/>
    <property type="evidence" value="ECO:0007669"/>
    <property type="project" value="TreeGrafter"/>
</dbReference>
<evidence type="ECO:0000256" key="4">
    <source>
        <dbReference type="ARBA" id="ARBA00023029"/>
    </source>
</evidence>
<sequence>MSSDSSVLSDHDRLLVHKSAPNGRDHGASINSNGHYNGRDDDYSMSEEDDLPLSQTTRKSGLAGTPPRNLKRKKPVYAESSSDEDTPLASSPAKRTISATVAMPGAAKATTVATSSINGKGRRPQKLEADDDDDRFGPDPPRNSVANGKTGKPPKKKVKEESDGISSDDDKPIAVKKASVARKRKAKIESDVDASSDDDKPIVKKPPPKPKSKSKKVKKEEAASGSDTPKVKKRGAKIKEDNATPIKAKAKKKKEEEEEEEEVFRWWENNANGDGSVKWQTLEHNGVIFPPPYEPLPRQVKMKYNGKEVDLPAAAEEVAGFYAAMLETDHAQDATFNKNFFEDWKTVMIKHPPHDGTRITSFAACDFRPMFEYFEAEKAKKKAMTAQEKKEAKKEKEELEAKYTTCFLDGRKEKVGNFRVEPPGLFRGRGDHPKKGALKFRVTPEDITINIGKDAPVPVPNMPGKWKHVQHDNTVTWLANWTENVNNNHKYVFLAAGSSLKGQSDMMKFEKARELKNHVDRIRQNYNQDLKSKVMADRQRATAMYFIDKLALRAGNEKGEDEADTVGCCSLRCEHVTLESPDSIIFDFLGKDSIRYYNRLQVEAQVFKNIRIFKENKNDDDNLFDRVTTSSLNKHLTSEMKGLTAKVFRTFNASITFQRLLDEENLEGATLQEKLNAYNKANRWVAILCNHQRSAPKTHDQSMEKMRYKLRSFKYERMKLRHALFSIDAKYRKQKKYADDESDIDDDWIVIHEEELKAKEKEKAEKKFVKENEKFEEEGKKSQKDSILEERLAAIDEDFERLAQERGTNRASLKRERPAEKLLETIDKLSDKIKAFKLQIDDRDAGKEVALGTSKINYLDPRITAAWCQTHDVPIEKMFSKTLITKFPWAMEVEKDWKF</sequence>
<dbReference type="CDD" id="cd00659">
    <property type="entry name" value="Topo_IB_C"/>
    <property type="match status" value="1"/>
</dbReference>
<dbReference type="InterPro" id="IPR025834">
    <property type="entry name" value="TopoI_C_dom"/>
</dbReference>
<evidence type="ECO:0000256" key="3">
    <source>
        <dbReference type="ARBA" id="ARBA00006645"/>
    </source>
</evidence>
<evidence type="ECO:0000256" key="7">
    <source>
        <dbReference type="ARBA" id="ARBA00023242"/>
    </source>
</evidence>
<evidence type="ECO:0000256" key="10">
    <source>
        <dbReference type="SAM" id="MobiDB-lite"/>
    </source>
</evidence>
<comment type="subcellular location">
    <subcellularLocation>
        <location evidence="2">Nucleus</location>
    </subcellularLocation>
</comment>
<dbReference type="FunFam" id="2.170.11.10:FF:000001">
    <property type="entry name" value="DNA topoisomerase I"/>
    <property type="match status" value="1"/>
</dbReference>
<organism evidence="12 13">
    <name type="scientific">Collybia nuda</name>
    <dbReference type="NCBI Taxonomy" id="64659"/>
    <lineage>
        <taxon>Eukaryota</taxon>
        <taxon>Fungi</taxon>
        <taxon>Dikarya</taxon>
        <taxon>Basidiomycota</taxon>
        <taxon>Agaricomycotina</taxon>
        <taxon>Agaricomycetes</taxon>
        <taxon>Agaricomycetidae</taxon>
        <taxon>Agaricales</taxon>
        <taxon>Tricholomatineae</taxon>
        <taxon>Clitocybaceae</taxon>
        <taxon>Collybia</taxon>
    </lineage>
</organism>
<dbReference type="AlphaFoldDB" id="A0A9P5YA43"/>
<comment type="catalytic activity">
    <reaction evidence="1 8 9">
        <text>ATP-independent breakage of single-stranded DNA, followed by passage and rejoining.</text>
        <dbReference type="EC" id="5.6.2.1"/>
    </reaction>
</comment>
<dbReference type="PRINTS" id="PR00416">
    <property type="entry name" value="EUTPISMRASEI"/>
</dbReference>
<keyword evidence="5 8" id="KW-0238">DNA-binding</keyword>
<dbReference type="SUPFAM" id="SSF56349">
    <property type="entry name" value="DNA breaking-rejoining enzymes"/>
    <property type="match status" value="1"/>
</dbReference>
<comment type="similarity">
    <text evidence="3 8 9">Belongs to the type IB topoisomerase family.</text>
</comment>
<dbReference type="InterPro" id="IPR013034">
    <property type="entry name" value="DNA_topo_DNA_db_N_dom1"/>
</dbReference>
<dbReference type="SMART" id="SM00435">
    <property type="entry name" value="TOPEUc"/>
    <property type="match status" value="1"/>
</dbReference>
<dbReference type="InterPro" id="IPR051062">
    <property type="entry name" value="Topoisomerase_IB"/>
</dbReference>
<evidence type="ECO:0000256" key="5">
    <source>
        <dbReference type="ARBA" id="ARBA00023125"/>
    </source>
</evidence>
<dbReference type="GO" id="GO:0005694">
    <property type="term" value="C:chromosome"/>
    <property type="evidence" value="ECO:0007669"/>
    <property type="project" value="InterPro"/>
</dbReference>
<comment type="caution">
    <text evidence="12">The sequence shown here is derived from an EMBL/GenBank/DDBJ whole genome shotgun (WGS) entry which is preliminary data.</text>
</comment>
<dbReference type="InterPro" id="IPR013500">
    <property type="entry name" value="TopoI_cat_euk"/>
</dbReference>
<evidence type="ECO:0000313" key="13">
    <source>
        <dbReference type="Proteomes" id="UP000807353"/>
    </source>
</evidence>
<evidence type="ECO:0000259" key="11">
    <source>
        <dbReference type="SMART" id="SM00435"/>
    </source>
</evidence>
<dbReference type="EC" id="5.6.2.1" evidence="9"/>
<gene>
    <name evidence="12" type="ORF">BDZ94DRAFT_1215415</name>
</gene>
<evidence type="ECO:0000256" key="6">
    <source>
        <dbReference type="ARBA" id="ARBA00023235"/>
    </source>
</evidence>
<dbReference type="OrthoDB" id="47179at2759"/>
<dbReference type="EMBL" id="MU150250">
    <property type="protein sequence ID" value="KAF9465043.1"/>
    <property type="molecule type" value="Genomic_DNA"/>
</dbReference>
<keyword evidence="7" id="KW-0539">Nucleus</keyword>
<feature type="compositionally biased region" description="Basic and acidic residues" evidence="10">
    <location>
        <begin position="158"/>
        <end position="173"/>
    </location>
</feature>
<dbReference type="FunFam" id="3.90.15.10:FF:000003">
    <property type="entry name" value="DNA topoisomerase I"/>
    <property type="match status" value="1"/>
</dbReference>
<comment type="function">
    <text evidence="9">Releases the supercoiling and torsional tension of DNA introduced during the DNA replication and transcription by transiently cleaving and rejoining one strand of the DNA duplex. Introduces a single-strand break via transesterification at the specific target site 5'-[CT]CCTTp site in duplex DNA. The scissile phosphodiester is attacked by the catalytic tyrosine of the enzyme, resulting in the formation of a DNA-(3'-phosphotyrosyl)-enzyme intermediate and the expulsion of a 5'-OH DNA strand. The free DNA strand then undergoes passage around the unbroken strand thus removing DNA supercoils. Finally, in the religation step, the DNA 5'-OH attacks the covalent intermediate to expel the active-site tyrosine and restore the DNA phosphodiester backbone.</text>
</comment>
<dbReference type="Gene3D" id="1.10.132.10">
    <property type="match status" value="1"/>
</dbReference>
<dbReference type="Pfam" id="PF02919">
    <property type="entry name" value="Topoisom_I_N"/>
    <property type="match status" value="1"/>
</dbReference>
<dbReference type="GO" id="GO:0003677">
    <property type="term" value="F:DNA binding"/>
    <property type="evidence" value="ECO:0007669"/>
    <property type="project" value="UniProtKB-UniRule"/>
</dbReference>
<dbReference type="Pfam" id="PF01028">
    <property type="entry name" value="Topoisom_I"/>
    <property type="match status" value="1"/>
</dbReference>
<dbReference type="GO" id="GO:0003917">
    <property type="term" value="F:DNA topoisomerase type I (single strand cut, ATP-independent) activity"/>
    <property type="evidence" value="ECO:0007669"/>
    <property type="project" value="UniProtKB-UniRule"/>
</dbReference>
<dbReference type="InterPro" id="IPR001631">
    <property type="entry name" value="TopoI"/>
</dbReference>
<dbReference type="PANTHER" id="PTHR10290:SF3">
    <property type="entry name" value="DNA TOPOISOMERASE 1"/>
    <property type="match status" value="1"/>
</dbReference>
<evidence type="ECO:0000313" key="12">
    <source>
        <dbReference type="EMBL" id="KAF9465043.1"/>
    </source>
</evidence>
<feature type="region of interest" description="Disordered" evidence="10">
    <location>
        <begin position="1"/>
        <end position="259"/>
    </location>
</feature>
<dbReference type="SUPFAM" id="SSF56741">
    <property type="entry name" value="Eukaryotic DNA topoisomerase I, N-terminal DNA-binding fragment"/>
    <property type="match status" value="1"/>
</dbReference>
<feature type="active site" description="O-(3'-phospho-DNA)-tyrosine intermediate" evidence="8">
    <location>
        <position position="858"/>
    </location>
</feature>
<dbReference type="InterPro" id="IPR048045">
    <property type="entry name" value="Topoisomer_I_DNA-bd"/>
</dbReference>
<dbReference type="Pfam" id="PF14370">
    <property type="entry name" value="Topo_C_assoc"/>
    <property type="match status" value="1"/>
</dbReference>
<dbReference type="GO" id="GO:0006265">
    <property type="term" value="P:DNA topological change"/>
    <property type="evidence" value="ECO:0007669"/>
    <property type="project" value="UniProtKB-UniRule"/>
</dbReference>
<protein>
    <recommendedName>
        <fullName evidence="9">DNA topoisomerase I</fullName>
        <ecNumber evidence="9">5.6.2.1</ecNumber>
    </recommendedName>
    <alternativeName>
        <fullName evidence="9">DNA topoisomerase 1</fullName>
    </alternativeName>
</protein>
<evidence type="ECO:0000256" key="9">
    <source>
        <dbReference type="RuleBase" id="RU365101"/>
    </source>
</evidence>
<dbReference type="GO" id="GO:0005730">
    <property type="term" value="C:nucleolus"/>
    <property type="evidence" value="ECO:0007669"/>
    <property type="project" value="TreeGrafter"/>
</dbReference>
<dbReference type="Gene3D" id="2.170.11.10">
    <property type="entry name" value="DNA Topoisomerase I, domain 2"/>
    <property type="match status" value="1"/>
</dbReference>
<evidence type="ECO:0000256" key="2">
    <source>
        <dbReference type="ARBA" id="ARBA00004123"/>
    </source>
</evidence>
<dbReference type="FunFam" id="1.10.10.41:FF:000001">
    <property type="entry name" value="DNA topoisomerase I"/>
    <property type="match status" value="1"/>
</dbReference>